<keyword evidence="8" id="KW-1185">Reference proteome</keyword>
<evidence type="ECO:0000256" key="3">
    <source>
        <dbReference type="ARBA" id="ARBA00022989"/>
    </source>
</evidence>
<evidence type="ECO:0000313" key="8">
    <source>
        <dbReference type="Proteomes" id="UP000662857"/>
    </source>
</evidence>
<accession>A0A895YCR7</accession>
<feature type="transmembrane region" description="Helical" evidence="5">
    <location>
        <begin position="140"/>
        <end position="162"/>
    </location>
</feature>
<dbReference type="Pfam" id="PF07690">
    <property type="entry name" value="MFS_1"/>
    <property type="match status" value="1"/>
</dbReference>
<feature type="transmembrane region" description="Helical" evidence="5">
    <location>
        <begin position="106"/>
        <end position="128"/>
    </location>
</feature>
<dbReference type="SUPFAM" id="SSF103473">
    <property type="entry name" value="MFS general substrate transporter"/>
    <property type="match status" value="1"/>
</dbReference>
<comment type="subcellular location">
    <subcellularLocation>
        <location evidence="1">Cell membrane</location>
        <topology evidence="1">Multi-pass membrane protein</topology>
    </subcellularLocation>
</comment>
<dbReference type="InterPro" id="IPR005829">
    <property type="entry name" value="Sugar_transporter_CS"/>
</dbReference>
<dbReference type="Gene3D" id="1.20.1250.20">
    <property type="entry name" value="MFS general substrate transporter like domains"/>
    <property type="match status" value="1"/>
</dbReference>
<dbReference type="PANTHER" id="PTHR23531">
    <property type="entry name" value="QUINOLENE RESISTANCE PROTEIN NORA"/>
    <property type="match status" value="1"/>
</dbReference>
<evidence type="ECO:0000256" key="4">
    <source>
        <dbReference type="ARBA" id="ARBA00023136"/>
    </source>
</evidence>
<dbReference type="RefSeq" id="WP_239676120.1">
    <property type="nucleotide sequence ID" value="NZ_CP070499.1"/>
</dbReference>
<dbReference type="InterPro" id="IPR020846">
    <property type="entry name" value="MFS_dom"/>
</dbReference>
<feature type="transmembrane region" description="Helical" evidence="5">
    <location>
        <begin position="49"/>
        <end position="68"/>
    </location>
</feature>
<protein>
    <submittedName>
        <fullName evidence="7">MFS transporter</fullName>
    </submittedName>
</protein>
<dbReference type="InterPro" id="IPR011701">
    <property type="entry name" value="MFS"/>
</dbReference>
<evidence type="ECO:0000256" key="1">
    <source>
        <dbReference type="ARBA" id="ARBA00004651"/>
    </source>
</evidence>
<dbReference type="PROSITE" id="PS00217">
    <property type="entry name" value="SUGAR_TRANSPORT_2"/>
    <property type="match status" value="1"/>
</dbReference>
<feature type="transmembrane region" description="Helical" evidence="5">
    <location>
        <begin position="80"/>
        <end position="100"/>
    </location>
</feature>
<feature type="transmembrane region" description="Helical" evidence="5">
    <location>
        <begin position="272"/>
        <end position="290"/>
    </location>
</feature>
<evidence type="ECO:0000256" key="5">
    <source>
        <dbReference type="SAM" id="Phobius"/>
    </source>
</evidence>
<sequence>MADPQATRPRLLTPTLFAVFGATSGGMVSFFLLLSVAPLYATATGGGESAAGAVTGALLLATVAAELVTPRLLVRFGARLVFAVGLVLLGAPAFALPVAADPAVVIAVSALRGIGFGFVVVLGSTLVAQLVPAERRGEGLGLLGLVMSVPGVLFLPFGVFLVDLIGYPVVFVAGAVASLLGLAAAPGLPGRVSPDAPRVGIRRGLRMPEMRRPAVVFAATAMAAGVVVTFIPLAVGGSGRLAALALLVQAVTLAATRWWAGWYGDRHGPARLMLPALLATAGGILLLVLVDQPVALLLAMALFGGGFGAIQNASLASMFRRVPPAGYAMVGAVWNLAYDAAMGLGAIVFGLLVVYTGYSWGFLLTGALMLLALAPAWWDRRAASRPPAADPS</sequence>
<evidence type="ECO:0000313" key="7">
    <source>
        <dbReference type="EMBL" id="QSB14005.1"/>
    </source>
</evidence>
<feature type="transmembrane region" description="Helical" evidence="5">
    <location>
        <begin position="296"/>
        <end position="315"/>
    </location>
</feature>
<organism evidence="7 8">
    <name type="scientific">Natronosporangium hydrolyticum</name>
    <dbReference type="NCBI Taxonomy" id="2811111"/>
    <lineage>
        <taxon>Bacteria</taxon>
        <taxon>Bacillati</taxon>
        <taxon>Actinomycetota</taxon>
        <taxon>Actinomycetes</taxon>
        <taxon>Micromonosporales</taxon>
        <taxon>Micromonosporaceae</taxon>
        <taxon>Natronosporangium</taxon>
    </lineage>
</organism>
<dbReference type="InterPro" id="IPR036259">
    <property type="entry name" value="MFS_trans_sf"/>
</dbReference>
<feature type="transmembrane region" description="Helical" evidence="5">
    <location>
        <begin position="241"/>
        <end position="260"/>
    </location>
</feature>
<feature type="domain" description="Major facilitator superfamily (MFS) profile" evidence="6">
    <location>
        <begin position="14"/>
        <end position="384"/>
    </location>
</feature>
<dbReference type="InterPro" id="IPR052714">
    <property type="entry name" value="MFS_Exporter"/>
</dbReference>
<reference evidence="7" key="1">
    <citation type="submission" date="2021-02" db="EMBL/GenBank/DDBJ databases">
        <title>Natrosporangium hydrolyticum gen. nov., sp. nov, a haloalkaliphilic actinobacterium from a soda solonchak soil.</title>
        <authorList>
            <person name="Sorokin D.Y."/>
            <person name="Khijniak T.V."/>
            <person name="Zakharycheva A.P."/>
            <person name="Boueva O.V."/>
            <person name="Ariskina E.V."/>
            <person name="Hahnke R.L."/>
            <person name="Bunk B."/>
            <person name="Sproer C."/>
            <person name="Schumann P."/>
            <person name="Evtushenko L.I."/>
            <person name="Kublanov I.V."/>
        </authorList>
    </citation>
    <scope>NUCLEOTIDE SEQUENCE</scope>
    <source>
        <strain evidence="7">DSM 106523</strain>
    </source>
</reference>
<name>A0A895YCR7_9ACTN</name>
<evidence type="ECO:0000259" key="6">
    <source>
        <dbReference type="PROSITE" id="PS50850"/>
    </source>
</evidence>
<dbReference type="AlphaFoldDB" id="A0A895YCR7"/>
<proteinExistence type="predicted"/>
<gene>
    <name evidence="7" type="ORF">JQS43_21065</name>
</gene>
<keyword evidence="4 5" id="KW-0472">Membrane</keyword>
<dbReference type="Proteomes" id="UP000662857">
    <property type="component" value="Chromosome"/>
</dbReference>
<dbReference type="PANTHER" id="PTHR23531:SF1">
    <property type="entry name" value="QUINOLENE RESISTANCE PROTEIN NORA"/>
    <property type="match status" value="1"/>
</dbReference>
<feature type="transmembrane region" description="Helical" evidence="5">
    <location>
        <begin position="168"/>
        <end position="192"/>
    </location>
</feature>
<feature type="transmembrane region" description="Helical" evidence="5">
    <location>
        <begin position="358"/>
        <end position="378"/>
    </location>
</feature>
<keyword evidence="3 5" id="KW-1133">Transmembrane helix</keyword>
<dbReference type="KEGG" id="nhy:JQS43_21065"/>
<feature type="transmembrane region" description="Helical" evidence="5">
    <location>
        <begin position="213"/>
        <end position="235"/>
    </location>
</feature>
<feature type="transmembrane region" description="Helical" evidence="5">
    <location>
        <begin position="327"/>
        <end position="352"/>
    </location>
</feature>
<dbReference type="PROSITE" id="PS50850">
    <property type="entry name" value="MFS"/>
    <property type="match status" value="1"/>
</dbReference>
<dbReference type="EMBL" id="CP070499">
    <property type="protein sequence ID" value="QSB14005.1"/>
    <property type="molecule type" value="Genomic_DNA"/>
</dbReference>
<feature type="transmembrane region" description="Helical" evidence="5">
    <location>
        <begin position="12"/>
        <end position="37"/>
    </location>
</feature>
<dbReference type="GO" id="GO:0022857">
    <property type="term" value="F:transmembrane transporter activity"/>
    <property type="evidence" value="ECO:0007669"/>
    <property type="project" value="InterPro"/>
</dbReference>
<keyword evidence="2 5" id="KW-0812">Transmembrane</keyword>
<evidence type="ECO:0000256" key="2">
    <source>
        <dbReference type="ARBA" id="ARBA00022692"/>
    </source>
</evidence>
<dbReference type="GO" id="GO:0005886">
    <property type="term" value="C:plasma membrane"/>
    <property type="evidence" value="ECO:0007669"/>
    <property type="project" value="UniProtKB-SubCell"/>
</dbReference>